<name>A0A7W7WYH8_9PSEU</name>
<dbReference type="EMBL" id="JACHJS010000001">
    <property type="protein sequence ID" value="MBB4968554.1"/>
    <property type="molecule type" value="Genomic_DNA"/>
</dbReference>
<dbReference type="RefSeq" id="WP_184674161.1">
    <property type="nucleotide sequence ID" value="NZ_BAABAI010000014.1"/>
</dbReference>
<reference evidence="2 3" key="1">
    <citation type="submission" date="2020-08" db="EMBL/GenBank/DDBJ databases">
        <title>Sequencing the genomes of 1000 actinobacteria strains.</title>
        <authorList>
            <person name="Klenk H.-P."/>
        </authorList>
    </citation>
    <scope>NUCLEOTIDE SEQUENCE [LARGE SCALE GENOMIC DNA]</scope>
    <source>
        <strain evidence="2 3">DSM 45084</strain>
    </source>
</reference>
<evidence type="ECO:0000256" key="1">
    <source>
        <dbReference type="SAM" id="SignalP"/>
    </source>
</evidence>
<keyword evidence="3" id="KW-1185">Reference proteome</keyword>
<sequence length="317" mass="33715">MRTLPKRFTLVGAVVALLVTAGCASGPSKVGTAAIVGGTVIPLEQVQQRLDRVLKKEPGAQAALKQHKLDGVARLVAGTAVQHELTLKVAQREGITVDEADIAEAIEDAGGAEAGSEGTVYDSTTFRDRAVDQLLQVALARKYVDRLEVTFDYFYSRDKNEALDKAAKIAKDPGLMAGYVNAAPKGNGNQQLAKRGQVIKSSQEPTAAAAPFFGVKPGTVVAYPPSEESAQWLVVLVTDRRDDAKPSEQSSSEQLTPQILERIGLRLVQYLGADLEIEINPRYGVWDVVGIGLAASEGERGGYVAEVAGPPAKRTDP</sequence>
<dbReference type="AlphaFoldDB" id="A0A7W7WYH8"/>
<keyword evidence="1" id="KW-0732">Signal</keyword>
<dbReference type="InterPro" id="IPR027304">
    <property type="entry name" value="Trigger_fact/SurA_dom_sf"/>
</dbReference>
<evidence type="ECO:0000313" key="2">
    <source>
        <dbReference type="EMBL" id="MBB4968554.1"/>
    </source>
</evidence>
<organism evidence="2 3">
    <name type="scientific">Saccharothrix violaceirubra</name>
    <dbReference type="NCBI Taxonomy" id="413306"/>
    <lineage>
        <taxon>Bacteria</taxon>
        <taxon>Bacillati</taxon>
        <taxon>Actinomycetota</taxon>
        <taxon>Actinomycetes</taxon>
        <taxon>Pseudonocardiales</taxon>
        <taxon>Pseudonocardiaceae</taxon>
        <taxon>Saccharothrix</taxon>
    </lineage>
</organism>
<feature type="signal peptide" evidence="1">
    <location>
        <begin position="1"/>
        <end position="24"/>
    </location>
</feature>
<evidence type="ECO:0008006" key="4">
    <source>
        <dbReference type="Google" id="ProtNLM"/>
    </source>
</evidence>
<dbReference type="PROSITE" id="PS51257">
    <property type="entry name" value="PROKAR_LIPOPROTEIN"/>
    <property type="match status" value="1"/>
</dbReference>
<comment type="caution">
    <text evidence="2">The sequence shown here is derived from an EMBL/GenBank/DDBJ whole genome shotgun (WGS) entry which is preliminary data.</text>
</comment>
<proteinExistence type="predicted"/>
<gene>
    <name evidence="2" type="ORF">F4559_005913</name>
</gene>
<protein>
    <recommendedName>
        <fullName evidence="4">SurA-like protein</fullName>
    </recommendedName>
</protein>
<dbReference type="Gene3D" id="1.10.4030.10">
    <property type="entry name" value="Porin chaperone SurA, peptide-binding domain"/>
    <property type="match status" value="1"/>
</dbReference>
<evidence type="ECO:0000313" key="3">
    <source>
        <dbReference type="Proteomes" id="UP000542674"/>
    </source>
</evidence>
<dbReference type="Proteomes" id="UP000542674">
    <property type="component" value="Unassembled WGS sequence"/>
</dbReference>
<dbReference type="SUPFAM" id="SSF109998">
    <property type="entry name" value="Triger factor/SurA peptide-binding domain-like"/>
    <property type="match status" value="1"/>
</dbReference>
<feature type="chain" id="PRO_5038700390" description="SurA-like protein" evidence="1">
    <location>
        <begin position="25"/>
        <end position="317"/>
    </location>
</feature>
<accession>A0A7W7WYH8</accession>
<dbReference type="Pfam" id="PF13624">
    <property type="entry name" value="SurA_N_3"/>
    <property type="match status" value="1"/>
</dbReference>